<proteinExistence type="predicted"/>
<protein>
    <submittedName>
        <fullName evidence="2">Uncharacterized protein</fullName>
    </submittedName>
</protein>
<reference evidence="2" key="1">
    <citation type="submission" date="2022-06" db="EMBL/GenBank/DDBJ databases">
        <title>Complete genome sequences of two strains of the flax pathogen Septoria linicola.</title>
        <authorList>
            <person name="Lapalu N."/>
            <person name="Simon A."/>
            <person name="Demenou B."/>
            <person name="Paumier D."/>
            <person name="Guillot M.-P."/>
            <person name="Gout L."/>
            <person name="Valade R."/>
        </authorList>
    </citation>
    <scope>NUCLEOTIDE SEQUENCE</scope>
    <source>
        <strain evidence="2">SE15195</strain>
    </source>
</reference>
<name>A0A9Q9APQ5_9PEZI</name>
<dbReference type="EMBL" id="CP099419">
    <property type="protein sequence ID" value="USW49812.1"/>
    <property type="molecule type" value="Genomic_DNA"/>
</dbReference>
<sequence>MVPAPTREHKYRNLLMSIRASSARSHRPVRSSPHTAPSLKPFTNMQMKTLILALVATLTVSAAPLAEPAAEAIAEPYPEAIAEASPEDNTIEARQFADCRTICRAGADALIAQICPRFPTRVGPVPARAACQGIARAVGSRPGQGACNFACDAIQNIPFN</sequence>
<organism evidence="2 3">
    <name type="scientific">Septoria linicola</name>
    <dbReference type="NCBI Taxonomy" id="215465"/>
    <lineage>
        <taxon>Eukaryota</taxon>
        <taxon>Fungi</taxon>
        <taxon>Dikarya</taxon>
        <taxon>Ascomycota</taxon>
        <taxon>Pezizomycotina</taxon>
        <taxon>Dothideomycetes</taxon>
        <taxon>Dothideomycetidae</taxon>
        <taxon>Mycosphaerellales</taxon>
        <taxon>Mycosphaerellaceae</taxon>
        <taxon>Septoria</taxon>
    </lineage>
</organism>
<dbReference type="Proteomes" id="UP001056384">
    <property type="component" value="Chromosome 2"/>
</dbReference>
<dbReference type="AlphaFoldDB" id="A0A9Q9APQ5"/>
<evidence type="ECO:0000256" key="1">
    <source>
        <dbReference type="SAM" id="MobiDB-lite"/>
    </source>
</evidence>
<gene>
    <name evidence="2" type="ORF">Slin15195_G031310</name>
</gene>
<feature type="region of interest" description="Disordered" evidence="1">
    <location>
        <begin position="21"/>
        <end position="40"/>
    </location>
</feature>
<evidence type="ECO:0000313" key="3">
    <source>
        <dbReference type="Proteomes" id="UP001056384"/>
    </source>
</evidence>
<accession>A0A9Q9APQ5</accession>
<keyword evidence="3" id="KW-1185">Reference proteome</keyword>
<evidence type="ECO:0000313" key="2">
    <source>
        <dbReference type="EMBL" id="USW49812.1"/>
    </source>
</evidence>